<dbReference type="InterPro" id="IPR014004">
    <property type="entry name" value="Transpt-assoc_nodulatn_dom_bac"/>
</dbReference>
<evidence type="ECO:0000256" key="1">
    <source>
        <dbReference type="SAM" id="MobiDB-lite"/>
    </source>
</evidence>
<feature type="domain" description="BON" evidence="2">
    <location>
        <begin position="225"/>
        <end position="293"/>
    </location>
</feature>
<dbReference type="Pfam" id="PF04972">
    <property type="entry name" value="BON"/>
    <property type="match status" value="1"/>
</dbReference>
<dbReference type="Proteomes" id="UP000295110">
    <property type="component" value="Unassembled WGS sequence"/>
</dbReference>
<proteinExistence type="predicted"/>
<comment type="caution">
    <text evidence="3">The sequence shown here is derived from an EMBL/GenBank/DDBJ whole genome shotgun (WGS) entry which is preliminary data.</text>
</comment>
<evidence type="ECO:0000313" key="4">
    <source>
        <dbReference type="Proteomes" id="UP000295110"/>
    </source>
</evidence>
<accession>A0A4R3VEE8</accession>
<name>A0A4R3VEE8_ROSSA</name>
<evidence type="ECO:0000313" key="3">
    <source>
        <dbReference type="EMBL" id="TCV02038.1"/>
    </source>
</evidence>
<sequence length="304" mass="29810">MKFPKSVHAEGWLDHIEAAAPDQQATAPARADNRTRPDDRLGVSVPEVAGEAVAIAAVQSRPTVSPWLIGAGAGAALIVLAVSMSRNLLPTDEPALPPTVTGQVQPAAPSPASPEDAQLAAAPAAAGPAAPGPDEAQPAPAMAPAAQPALSVAAAPVAKATKATATETPKPAGLPAARTPNPASETLAQAAPAPAMPLESAQPVQPAATPTPSAPALAQAPAEPEDSGITAKVRMALATDAVLAAVPIAVSTEHGVVKLEGQAPDAQARERATVVAAATLGVKGVDNRLTLPPVASLGLAGNGG</sequence>
<gene>
    <name evidence="3" type="ORF">EV671_100573</name>
</gene>
<dbReference type="Gene3D" id="3.30.1340.30">
    <property type="match status" value="1"/>
</dbReference>
<evidence type="ECO:0000259" key="2">
    <source>
        <dbReference type="PROSITE" id="PS50914"/>
    </source>
</evidence>
<dbReference type="InterPro" id="IPR007055">
    <property type="entry name" value="BON_dom"/>
</dbReference>
<reference evidence="3 4" key="1">
    <citation type="submission" date="2019-03" db="EMBL/GenBank/DDBJ databases">
        <title>Genomic Encyclopedia of Type Strains, Phase IV (KMG-IV): sequencing the most valuable type-strain genomes for metagenomic binning, comparative biology and taxonomic classification.</title>
        <authorList>
            <person name="Goeker M."/>
        </authorList>
    </citation>
    <scope>NUCLEOTIDE SEQUENCE [LARGE SCALE GENOMIC DNA]</scope>
    <source>
        <strain evidence="3 4">DSM 654</strain>
    </source>
</reference>
<feature type="compositionally biased region" description="Low complexity" evidence="1">
    <location>
        <begin position="161"/>
        <end position="171"/>
    </location>
</feature>
<dbReference type="RefSeq" id="WP_132570409.1">
    <property type="nucleotide sequence ID" value="NZ_CBCSGL010000005.1"/>
</dbReference>
<feature type="region of interest" description="Disordered" evidence="1">
    <location>
        <begin position="161"/>
        <end position="226"/>
    </location>
</feature>
<feature type="compositionally biased region" description="Low complexity" evidence="1">
    <location>
        <begin position="182"/>
        <end position="222"/>
    </location>
</feature>
<feature type="region of interest" description="Disordered" evidence="1">
    <location>
        <begin position="93"/>
        <end position="147"/>
    </location>
</feature>
<dbReference type="EMBL" id="SMBU01000005">
    <property type="protein sequence ID" value="TCV02038.1"/>
    <property type="molecule type" value="Genomic_DNA"/>
</dbReference>
<protein>
    <submittedName>
        <fullName evidence="3">BON domain-containing protein</fullName>
    </submittedName>
</protein>
<feature type="compositionally biased region" description="Low complexity" evidence="1">
    <location>
        <begin position="113"/>
        <end position="147"/>
    </location>
</feature>
<dbReference type="OrthoDB" id="8896149at2"/>
<dbReference type="PROSITE" id="PS50914">
    <property type="entry name" value="BON"/>
    <property type="match status" value="1"/>
</dbReference>
<keyword evidence="4" id="KW-1185">Reference proteome</keyword>
<organism evidence="3 4">
    <name type="scientific">Roseateles saccharophilus</name>
    <name type="common">Pseudomonas saccharophila</name>
    <dbReference type="NCBI Taxonomy" id="304"/>
    <lineage>
        <taxon>Bacteria</taxon>
        <taxon>Pseudomonadati</taxon>
        <taxon>Pseudomonadota</taxon>
        <taxon>Betaproteobacteria</taxon>
        <taxon>Burkholderiales</taxon>
        <taxon>Sphaerotilaceae</taxon>
        <taxon>Roseateles</taxon>
    </lineage>
</organism>
<dbReference type="SMART" id="SM00749">
    <property type="entry name" value="BON"/>
    <property type="match status" value="1"/>
</dbReference>
<dbReference type="AlphaFoldDB" id="A0A4R3VEE8"/>